<dbReference type="Gene3D" id="1.10.10.10">
    <property type="entry name" value="Winged helix-like DNA-binding domain superfamily/Winged helix DNA-binding domain"/>
    <property type="match status" value="1"/>
</dbReference>
<reference evidence="2 3" key="1">
    <citation type="submission" date="2018-08" db="EMBL/GenBank/DDBJ databases">
        <title>Erythrobacter zhengii sp.nov., a bacterium isolated from deep-sea sediment.</title>
        <authorList>
            <person name="Fang C."/>
            <person name="Wu Y.-H."/>
            <person name="Sun C."/>
            <person name="Wang H."/>
            <person name="Cheng H."/>
            <person name="Meng F.-X."/>
            <person name="Wang C.-S."/>
            <person name="Xu X.-W."/>
        </authorList>
    </citation>
    <scope>NUCLEOTIDE SEQUENCE [LARGE SCALE GENOMIC DNA]</scope>
    <source>
        <strain evidence="2 3">CCTCC AB 2015396</strain>
    </source>
</reference>
<protein>
    <submittedName>
        <fullName evidence="2">MarR family transcriptional regulator</fullName>
    </submittedName>
</protein>
<evidence type="ECO:0000313" key="2">
    <source>
        <dbReference type="EMBL" id="RIV80074.1"/>
    </source>
</evidence>
<dbReference type="PRINTS" id="PR00598">
    <property type="entry name" value="HTHMARR"/>
</dbReference>
<dbReference type="GO" id="GO:0003700">
    <property type="term" value="F:DNA-binding transcription factor activity"/>
    <property type="evidence" value="ECO:0007669"/>
    <property type="project" value="InterPro"/>
</dbReference>
<dbReference type="PROSITE" id="PS50995">
    <property type="entry name" value="HTH_MARR_2"/>
    <property type="match status" value="1"/>
</dbReference>
<dbReference type="Pfam" id="PF13463">
    <property type="entry name" value="HTH_27"/>
    <property type="match status" value="1"/>
</dbReference>
<accession>A0A3A1NY60</accession>
<dbReference type="SUPFAM" id="SSF46785">
    <property type="entry name" value="Winged helix' DNA-binding domain"/>
    <property type="match status" value="1"/>
</dbReference>
<dbReference type="Proteomes" id="UP000265366">
    <property type="component" value="Unassembled WGS sequence"/>
</dbReference>
<organism evidence="2 3">
    <name type="scientific">Aurantiacibacter xanthus</name>
    <dbReference type="NCBI Taxonomy" id="1784712"/>
    <lineage>
        <taxon>Bacteria</taxon>
        <taxon>Pseudomonadati</taxon>
        <taxon>Pseudomonadota</taxon>
        <taxon>Alphaproteobacteria</taxon>
        <taxon>Sphingomonadales</taxon>
        <taxon>Erythrobacteraceae</taxon>
        <taxon>Aurantiacibacter</taxon>
    </lineage>
</organism>
<evidence type="ECO:0000259" key="1">
    <source>
        <dbReference type="PROSITE" id="PS50995"/>
    </source>
</evidence>
<gene>
    <name evidence="2" type="ORF">D2V17_19665</name>
</gene>
<comment type="caution">
    <text evidence="2">The sequence shown here is derived from an EMBL/GenBank/DDBJ whole genome shotgun (WGS) entry which is preliminary data.</text>
</comment>
<dbReference type="InterPro" id="IPR036388">
    <property type="entry name" value="WH-like_DNA-bd_sf"/>
</dbReference>
<name>A0A3A1NY60_9SPHN</name>
<dbReference type="EMBL" id="QXFM01000144">
    <property type="protein sequence ID" value="RIV80074.1"/>
    <property type="molecule type" value="Genomic_DNA"/>
</dbReference>
<dbReference type="RefSeq" id="WP_119594836.1">
    <property type="nucleotide sequence ID" value="NZ_QXFM01000144.1"/>
</dbReference>
<feature type="domain" description="HTH marR-type" evidence="1">
    <location>
        <begin position="22"/>
        <end position="155"/>
    </location>
</feature>
<dbReference type="InterPro" id="IPR000835">
    <property type="entry name" value="HTH_MarR-typ"/>
</dbReference>
<keyword evidence="3" id="KW-1185">Reference proteome</keyword>
<dbReference type="SMART" id="SM00347">
    <property type="entry name" value="HTH_MARR"/>
    <property type="match status" value="1"/>
</dbReference>
<dbReference type="InterPro" id="IPR036390">
    <property type="entry name" value="WH_DNA-bd_sf"/>
</dbReference>
<dbReference type="OrthoDB" id="7406502at2"/>
<evidence type="ECO:0000313" key="3">
    <source>
        <dbReference type="Proteomes" id="UP000265366"/>
    </source>
</evidence>
<sequence length="165" mass="18425">MSEKFSATCEPGTEAFDYFSDQVRLLIGVLKFGTLLDRPMLEGVATPERIGLNELRILLSIAGEQCATGAHLARLLSIPRMNVSRALRILDDLGWLVEVPDTSNRRRRPYSLSDKGKQALLSMAPEFESIAAQVFADLTVAERIVLQSVLDKMSKRAVEWPWHSP</sequence>
<proteinExistence type="predicted"/>
<dbReference type="AlphaFoldDB" id="A0A3A1NY60"/>